<dbReference type="Proteomes" id="UP000662888">
    <property type="component" value="Chromosome"/>
</dbReference>
<evidence type="ECO:0000256" key="1">
    <source>
        <dbReference type="ARBA" id="ARBA00004236"/>
    </source>
</evidence>
<keyword evidence="7" id="KW-0732">Signal</keyword>
<proteinExistence type="predicted"/>
<sequence length="163" mass="16353">MRLLKGVLAGLMLAAALAPALARDAGPASASALALASAPASAAGASVAASIPAPLAPAAHSGAPIPFKQDKQRGETDPSRLGAAVLIVLLGLGAGLYALRYKLRLSSTPAPLKLLRVLDTRRLTPRASLHVVEFAGSQYLLAHSEQGVVCIAAVAGPTPSEPT</sequence>
<protein>
    <submittedName>
        <fullName evidence="8">Flagellar biosynthetic protein FliO</fullName>
    </submittedName>
</protein>
<feature type="transmembrane region" description="Helical" evidence="6">
    <location>
        <begin position="81"/>
        <end position="99"/>
    </location>
</feature>
<name>A0AA48WAU0_9BURK</name>
<keyword evidence="8" id="KW-0966">Cell projection</keyword>
<feature type="signal peptide" evidence="7">
    <location>
        <begin position="1"/>
        <end position="22"/>
    </location>
</feature>
<comment type="subcellular location">
    <subcellularLocation>
        <location evidence="1">Cell membrane</location>
    </subcellularLocation>
</comment>
<dbReference type="InterPro" id="IPR022781">
    <property type="entry name" value="Flagellar_biosynth_FliO"/>
</dbReference>
<dbReference type="EMBL" id="CP065053">
    <property type="protein sequence ID" value="QPI48561.1"/>
    <property type="molecule type" value="Genomic_DNA"/>
</dbReference>
<keyword evidence="9" id="KW-1185">Reference proteome</keyword>
<keyword evidence="3 6" id="KW-0812">Transmembrane</keyword>
<dbReference type="RefSeq" id="WP_206088170.1">
    <property type="nucleotide sequence ID" value="NZ_CP065053.1"/>
</dbReference>
<dbReference type="Pfam" id="PF04347">
    <property type="entry name" value="FliO"/>
    <property type="match status" value="1"/>
</dbReference>
<evidence type="ECO:0000256" key="6">
    <source>
        <dbReference type="SAM" id="Phobius"/>
    </source>
</evidence>
<evidence type="ECO:0000256" key="7">
    <source>
        <dbReference type="SAM" id="SignalP"/>
    </source>
</evidence>
<keyword evidence="8" id="KW-0282">Flagellum</keyword>
<accession>A0AA48WAU0</accession>
<evidence type="ECO:0000256" key="4">
    <source>
        <dbReference type="ARBA" id="ARBA00022989"/>
    </source>
</evidence>
<gene>
    <name evidence="8" type="ORF">IV454_23975</name>
</gene>
<feature type="chain" id="PRO_5046882893" evidence="7">
    <location>
        <begin position="23"/>
        <end position="163"/>
    </location>
</feature>
<keyword evidence="2" id="KW-1003">Cell membrane</keyword>
<keyword evidence="8" id="KW-0969">Cilium</keyword>
<keyword evidence="5 6" id="KW-0472">Membrane</keyword>
<evidence type="ECO:0000256" key="3">
    <source>
        <dbReference type="ARBA" id="ARBA00022692"/>
    </source>
</evidence>
<evidence type="ECO:0000256" key="2">
    <source>
        <dbReference type="ARBA" id="ARBA00022475"/>
    </source>
</evidence>
<evidence type="ECO:0000313" key="8">
    <source>
        <dbReference type="EMBL" id="QPI48561.1"/>
    </source>
</evidence>
<evidence type="ECO:0000256" key="5">
    <source>
        <dbReference type="ARBA" id="ARBA00023136"/>
    </source>
</evidence>
<organism evidence="8 9">
    <name type="scientific">Massilia antarctica</name>
    <dbReference type="NCBI Taxonomy" id="2765360"/>
    <lineage>
        <taxon>Bacteria</taxon>
        <taxon>Pseudomonadati</taxon>
        <taxon>Pseudomonadota</taxon>
        <taxon>Betaproteobacteria</taxon>
        <taxon>Burkholderiales</taxon>
        <taxon>Oxalobacteraceae</taxon>
        <taxon>Telluria group</taxon>
        <taxon>Massilia</taxon>
    </lineage>
</organism>
<evidence type="ECO:0000313" key="9">
    <source>
        <dbReference type="Proteomes" id="UP000662888"/>
    </source>
</evidence>
<keyword evidence="4 6" id="KW-1133">Transmembrane helix</keyword>
<reference evidence="8 9" key="1">
    <citation type="submission" date="2020-11" db="EMBL/GenBank/DDBJ databases">
        <authorList>
            <person name="Sun Q."/>
        </authorList>
    </citation>
    <scope>NUCLEOTIDE SEQUENCE [LARGE SCALE GENOMIC DNA]</scope>
    <source>
        <strain evidence="8 9">P8398</strain>
    </source>
</reference>